<accession>A0A9P7A5N6</accession>
<dbReference type="Proteomes" id="UP000714275">
    <property type="component" value="Unassembled WGS sequence"/>
</dbReference>
<name>A0A9P7A5N6_9AGAM</name>
<proteinExistence type="predicted"/>
<evidence type="ECO:0000313" key="1">
    <source>
        <dbReference type="EMBL" id="KAG1782949.1"/>
    </source>
</evidence>
<evidence type="ECO:0000313" key="2">
    <source>
        <dbReference type="Proteomes" id="UP000714275"/>
    </source>
</evidence>
<protein>
    <submittedName>
        <fullName evidence="1">Uncharacterized protein</fullName>
    </submittedName>
</protein>
<sequence>MTPGSICTFYPSLTLNGLGVVSPTGLLVDGNSPWGCTTKSRFKVYDNTKFMGTACGPSCPAIWRCVGDVKNSLVVDWDRRYSLRSSVSKSHTIWRLAESCENDACDFRSIPGWYHPLLVPVKIPADKNGIVDIIRQMMEHSYKSSLKIHALLYATAATSSHIVPVPLQEGKTELVKTFHMIPDHATLPLPYSYSVFREDPQGFPPPNALVKEMCPQLATEEVMGNILVVKHTKNNKNKVLDMGEGDIQLVNLLLQGGVMRKAFWGNLK</sequence>
<keyword evidence="2" id="KW-1185">Reference proteome</keyword>
<reference evidence="1" key="1">
    <citation type="journal article" date="2020" name="New Phytol.">
        <title>Comparative genomics reveals dynamic genome evolution in host specialist ectomycorrhizal fungi.</title>
        <authorList>
            <person name="Lofgren L.A."/>
            <person name="Nguyen N.H."/>
            <person name="Vilgalys R."/>
            <person name="Ruytinx J."/>
            <person name="Liao H.L."/>
            <person name="Branco S."/>
            <person name="Kuo A."/>
            <person name="LaButti K."/>
            <person name="Lipzen A."/>
            <person name="Andreopoulos W."/>
            <person name="Pangilinan J."/>
            <person name="Riley R."/>
            <person name="Hundley H."/>
            <person name="Na H."/>
            <person name="Barry K."/>
            <person name="Grigoriev I.V."/>
            <person name="Stajich J.E."/>
            <person name="Kennedy P.G."/>
        </authorList>
    </citation>
    <scope>NUCLEOTIDE SEQUENCE</scope>
    <source>
        <strain evidence="1">DOB743</strain>
    </source>
</reference>
<organism evidence="1 2">
    <name type="scientific">Suillus placidus</name>
    <dbReference type="NCBI Taxonomy" id="48579"/>
    <lineage>
        <taxon>Eukaryota</taxon>
        <taxon>Fungi</taxon>
        <taxon>Dikarya</taxon>
        <taxon>Basidiomycota</taxon>
        <taxon>Agaricomycotina</taxon>
        <taxon>Agaricomycetes</taxon>
        <taxon>Agaricomycetidae</taxon>
        <taxon>Boletales</taxon>
        <taxon>Suillineae</taxon>
        <taxon>Suillaceae</taxon>
        <taxon>Suillus</taxon>
    </lineage>
</organism>
<dbReference type="OrthoDB" id="2673974at2759"/>
<dbReference type="AlphaFoldDB" id="A0A9P7A5N6"/>
<comment type="caution">
    <text evidence="1">The sequence shown here is derived from an EMBL/GenBank/DDBJ whole genome shotgun (WGS) entry which is preliminary data.</text>
</comment>
<dbReference type="EMBL" id="JABBWD010000002">
    <property type="protein sequence ID" value="KAG1782949.1"/>
    <property type="molecule type" value="Genomic_DNA"/>
</dbReference>
<gene>
    <name evidence="1" type="ORF">EV702DRAFT_1191396</name>
</gene>